<dbReference type="EMBL" id="BMAW01033788">
    <property type="protein sequence ID" value="GFU31845.1"/>
    <property type="molecule type" value="Genomic_DNA"/>
</dbReference>
<evidence type="ECO:0000313" key="3">
    <source>
        <dbReference type="Proteomes" id="UP000887013"/>
    </source>
</evidence>
<protein>
    <submittedName>
        <fullName evidence="2">Uncharacterized protein</fullName>
    </submittedName>
</protein>
<feature type="compositionally biased region" description="Polar residues" evidence="1">
    <location>
        <begin position="1"/>
        <end position="10"/>
    </location>
</feature>
<gene>
    <name evidence="2" type="ORF">NPIL_611151</name>
</gene>
<dbReference type="AlphaFoldDB" id="A0A8X6QU13"/>
<name>A0A8X6QU13_NEPPI</name>
<keyword evidence="3" id="KW-1185">Reference proteome</keyword>
<feature type="compositionally biased region" description="Low complexity" evidence="1">
    <location>
        <begin position="19"/>
        <end position="31"/>
    </location>
</feature>
<evidence type="ECO:0000256" key="1">
    <source>
        <dbReference type="SAM" id="MobiDB-lite"/>
    </source>
</evidence>
<evidence type="ECO:0000313" key="2">
    <source>
        <dbReference type="EMBL" id="GFU31845.1"/>
    </source>
</evidence>
<accession>A0A8X6QU13</accession>
<proteinExistence type="predicted"/>
<sequence>MEMLNDSQNEMEFKDDSRSPISTSSIDTSSTCERKQKIESNIQVYTSVRQVTKRELAQNFSIHNDYEHPEYKSLKNSIRWRCIFLEDAASAYFVEIEIMINKIRETRRIDRWRLFTTHSDSKAKQPNSTLLKDFLNSYATHKLELNHDNELQRTTAHGT</sequence>
<dbReference type="Proteomes" id="UP000887013">
    <property type="component" value="Unassembled WGS sequence"/>
</dbReference>
<organism evidence="2 3">
    <name type="scientific">Nephila pilipes</name>
    <name type="common">Giant wood spider</name>
    <name type="synonym">Nephila maculata</name>
    <dbReference type="NCBI Taxonomy" id="299642"/>
    <lineage>
        <taxon>Eukaryota</taxon>
        <taxon>Metazoa</taxon>
        <taxon>Ecdysozoa</taxon>
        <taxon>Arthropoda</taxon>
        <taxon>Chelicerata</taxon>
        <taxon>Arachnida</taxon>
        <taxon>Araneae</taxon>
        <taxon>Araneomorphae</taxon>
        <taxon>Entelegynae</taxon>
        <taxon>Araneoidea</taxon>
        <taxon>Nephilidae</taxon>
        <taxon>Nephila</taxon>
    </lineage>
</organism>
<feature type="region of interest" description="Disordered" evidence="1">
    <location>
        <begin position="1"/>
        <end position="32"/>
    </location>
</feature>
<reference evidence="2" key="1">
    <citation type="submission" date="2020-08" db="EMBL/GenBank/DDBJ databases">
        <title>Multicomponent nature underlies the extraordinary mechanical properties of spider dragline silk.</title>
        <authorList>
            <person name="Kono N."/>
            <person name="Nakamura H."/>
            <person name="Mori M."/>
            <person name="Yoshida Y."/>
            <person name="Ohtoshi R."/>
            <person name="Malay A.D."/>
            <person name="Moran D.A.P."/>
            <person name="Tomita M."/>
            <person name="Numata K."/>
            <person name="Arakawa K."/>
        </authorList>
    </citation>
    <scope>NUCLEOTIDE SEQUENCE</scope>
</reference>
<comment type="caution">
    <text evidence="2">The sequence shown here is derived from an EMBL/GenBank/DDBJ whole genome shotgun (WGS) entry which is preliminary data.</text>
</comment>